<name>A0ABN4WTZ8_9HYPH</name>
<dbReference type="InterPro" id="IPR013216">
    <property type="entry name" value="Methyltransf_11"/>
</dbReference>
<organism evidence="2 3">
    <name type="scientific">Roseibium algicola</name>
    <dbReference type="NCBI Taxonomy" id="2857014"/>
    <lineage>
        <taxon>Bacteria</taxon>
        <taxon>Pseudomonadati</taxon>
        <taxon>Pseudomonadota</taxon>
        <taxon>Alphaproteobacteria</taxon>
        <taxon>Hyphomicrobiales</taxon>
        <taxon>Stappiaceae</taxon>
        <taxon>Roseibium</taxon>
    </lineage>
</organism>
<dbReference type="InterPro" id="IPR029063">
    <property type="entry name" value="SAM-dependent_MTases_sf"/>
</dbReference>
<reference evidence="2 3" key="1">
    <citation type="submission" date="2017-02" db="EMBL/GenBank/DDBJ databases">
        <authorList>
            <person name="Jeong S."/>
        </authorList>
    </citation>
    <scope>NUCLEOTIDE SEQUENCE [LARGE SCALE GENOMIC DNA]</scope>
    <source>
        <strain evidence="2 3">RMAR6-6</strain>
    </source>
</reference>
<accession>A0ABN4WTZ8</accession>
<dbReference type="EMBL" id="CP019630">
    <property type="protein sequence ID" value="AQQ02905.1"/>
    <property type="molecule type" value="Genomic_DNA"/>
</dbReference>
<evidence type="ECO:0000259" key="1">
    <source>
        <dbReference type="Pfam" id="PF08241"/>
    </source>
</evidence>
<evidence type="ECO:0000313" key="2">
    <source>
        <dbReference type="EMBL" id="AQQ02905.1"/>
    </source>
</evidence>
<dbReference type="Pfam" id="PF08241">
    <property type="entry name" value="Methyltransf_11"/>
    <property type="match status" value="1"/>
</dbReference>
<keyword evidence="3" id="KW-1185">Reference proteome</keyword>
<sequence length="220" mass="25008">MRQDQSHWRGVGRWEDDEAWKNIGNETLLNIEKALKIIGRDRGEITGSTVLEWGPGGGANLFAFRNSAENYIGIDISRKNLLESMRMLNAENSAVVFDAVLLKENIEDAVESFQDKVDFFISTAVFQHFPSKVYGSHVLSAIRKCCKRDAVGVIQIRYDNGFSKYRGITDISEYEQKFVTANSYQIEEFWELLQSNGFKPIAITDIITRVNYATYLISAT</sequence>
<proteinExistence type="predicted"/>
<dbReference type="Gene3D" id="3.40.50.150">
    <property type="entry name" value="Vaccinia Virus protein VP39"/>
    <property type="match status" value="1"/>
</dbReference>
<evidence type="ECO:0000313" key="3">
    <source>
        <dbReference type="Proteomes" id="UP000188174"/>
    </source>
</evidence>
<dbReference type="Proteomes" id="UP000188174">
    <property type="component" value="Chromosome"/>
</dbReference>
<protein>
    <recommendedName>
        <fullName evidence="1">Methyltransferase type 11 domain-containing protein</fullName>
    </recommendedName>
</protein>
<feature type="domain" description="Methyltransferase type 11" evidence="1">
    <location>
        <begin position="51"/>
        <end position="149"/>
    </location>
</feature>
<gene>
    <name evidence="2" type="ORF">B0E33_04270</name>
</gene>
<dbReference type="CDD" id="cd02440">
    <property type="entry name" value="AdoMet_MTases"/>
    <property type="match status" value="1"/>
</dbReference>
<dbReference type="SUPFAM" id="SSF53335">
    <property type="entry name" value="S-adenosyl-L-methionine-dependent methyltransferases"/>
    <property type="match status" value="1"/>
</dbReference>